<protein>
    <submittedName>
        <fullName evidence="1">Uncharacterized protein</fullName>
    </submittedName>
</protein>
<dbReference type="EMBL" id="CP139965">
    <property type="protein sequence ID" value="WQD80156.1"/>
    <property type="molecule type" value="Genomic_DNA"/>
</dbReference>
<name>A0ABZ0WS37_9BURK</name>
<dbReference type="Proteomes" id="UP001325479">
    <property type="component" value="Chromosome"/>
</dbReference>
<accession>A0ABZ0WS37</accession>
<evidence type="ECO:0000313" key="1">
    <source>
        <dbReference type="EMBL" id="WQD80156.1"/>
    </source>
</evidence>
<gene>
    <name evidence="1" type="ORF">U0042_10980</name>
</gene>
<organism evidence="1 2">
    <name type="scientific">Paraburkholderia kururiensis</name>
    <dbReference type="NCBI Taxonomy" id="984307"/>
    <lineage>
        <taxon>Bacteria</taxon>
        <taxon>Pseudomonadati</taxon>
        <taxon>Pseudomonadota</taxon>
        <taxon>Betaproteobacteria</taxon>
        <taxon>Burkholderiales</taxon>
        <taxon>Burkholderiaceae</taxon>
        <taxon>Paraburkholderia</taxon>
    </lineage>
</organism>
<sequence>MMSTKFKGALGQPICVQLPGLMLPTHEREQAEKAVDAAVAAARSEKLALLFEHYSVQQGNFAVLAMAMAVDLIPGFQFVHEQKRRGRPVKWDELANGYLVVEIERARANNTHLSVKDAARALAKRDPWKSLVDGKNPGETLRQQYDAAKDSLWARACRDAFAYHEAMGTIPRWERPSRSLDRNCPLVWRAATIKL</sequence>
<keyword evidence="2" id="KW-1185">Reference proteome</keyword>
<proteinExistence type="predicted"/>
<reference evidence="1 2" key="1">
    <citation type="submission" date="2023-12" db="EMBL/GenBank/DDBJ databases">
        <title>Genome sequencing and assembly of bacterial species from a model synthetic community.</title>
        <authorList>
            <person name="Hogle S.L."/>
        </authorList>
    </citation>
    <scope>NUCLEOTIDE SEQUENCE [LARGE SCALE GENOMIC DNA]</scope>
    <source>
        <strain evidence="1 2">HAMBI 2494</strain>
    </source>
</reference>
<evidence type="ECO:0000313" key="2">
    <source>
        <dbReference type="Proteomes" id="UP001325479"/>
    </source>
</evidence>
<dbReference type="RefSeq" id="WP_114810820.1">
    <property type="nucleotide sequence ID" value="NZ_CP139965.1"/>
</dbReference>